<dbReference type="Proteomes" id="UP000308600">
    <property type="component" value="Unassembled WGS sequence"/>
</dbReference>
<name>A0ACD3A5H1_9AGAR</name>
<organism evidence="1 2">
    <name type="scientific">Pluteus cervinus</name>
    <dbReference type="NCBI Taxonomy" id="181527"/>
    <lineage>
        <taxon>Eukaryota</taxon>
        <taxon>Fungi</taxon>
        <taxon>Dikarya</taxon>
        <taxon>Basidiomycota</taxon>
        <taxon>Agaricomycotina</taxon>
        <taxon>Agaricomycetes</taxon>
        <taxon>Agaricomycetidae</taxon>
        <taxon>Agaricales</taxon>
        <taxon>Pluteineae</taxon>
        <taxon>Pluteaceae</taxon>
        <taxon>Pluteus</taxon>
    </lineage>
</organism>
<reference evidence="1 2" key="1">
    <citation type="journal article" date="2019" name="Nat. Ecol. Evol.">
        <title>Megaphylogeny resolves global patterns of mushroom evolution.</title>
        <authorList>
            <person name="Varga T."/>
            <person name="Krizsan K."/>
            <person name="Foldi C."/>
            <person name="Dima B."/>
            <person name="Sanchez-Garcia M."/>
            <person name="Sanchez-Ramirez S."/>
            <person name="Szollosi G.J."/>
            <person name="Szarkandi J.G."/>
            <person name="Papp V."/>
            <person name="Albert L."/>
            <person name="Andreopoulos W."/>
            <person name="Angelini C."/>
            <person name="Antonin V."/>
            <person name="Barry K.W."/>
            <person name="Bougher N.L."/>
            <person name="Buchanan P."/>
            <person name="Buyck B."/>
            <person name="Bense V."/>
            <person name="Catcheside P."/>
            <person name="Chovatia M."/>
            <person name="Cooper J."/>
            <person name="Damon W."/>
            <person name="Desjardin D."/>
            <person name="Finy P."/>
            <person name="Geml J."/>
            <person name="Haridas S."/>
            <person name="Hughes K."/>
            <person name="Justo A."/>
            <person name="Karasinski D."/>
            <person name="Kautmanova I."/>
            <person name="Kiss B."/>
            <person name="Kocsube S."/>
            <person name="Kotiranta H."/>
            <person name="LaButti K.M."/>
            <person name="Lechner B.E."/>
            <person name="Liimatainen K."/>
            <person name="Lipzen A."/>
            <person name="Lukacs Z."/>
            <person name="Mihaltcheva S."/>
            <person name="Morgado L.N."/>
            <person name="Niskanen T."/>
            <person name="Noordeloos M.E."/>
            <person name="Ohm R.A."/>
            <person name="Ortiz-Santana B."/>
            <person name="Ovrebo C."/>
            <person name="Racz N."/>
            <person name="Riley R."/>
            <person name="Savchenko A."/>
            <person name="Shiryaev A."/>
            <person name="Soop K."/>
            <person name="Spirin V."/>
            <person name="Szebenyi C."/>
            <person name="Tomsovsky M."/>
            <person name="Tulloss R.E."/>
            <person name="Uehling J."/>
            <person name="Grigoriev I.V."/>
            <person name="Vagvolgyi C."/>
            <person name="Papp T."/>
            <person name="Martin F.M."/>
            <person name="Miettinen O."/>
            <person name="Hibbett D.S."/>
            <person name="Nagy L.G."/>
        </authorList>
    </citation>
    <scope>NUCLEOTIDE SEQUENCE [LARGE SCALE GENOMIC DNA]</scope>
    <source>
        <strain evidence="1 2">NL-1719</strain>
    </source>
</reference>
<gene>
    <name evidence="1" type="ORF">BDN72DRAFT_904566</name>
</gene>
<keyword evidence="2" id="KW-1185">Reference proteome</keyword>
<sequence>MSLLYMRRKRLSEGHTNSVIALSFNPSGNYLASAGLDGRLCIWLWSSSASRPRHVVKGTAGFISLAWINDAALVAGRTDGVMITFSISTETICATGFNVHYYPLECITVAGNLVATGAHSQLSVWELSTGLYPFDRCDLIRQLNAPPTNGTNRHKPIVVTSIHWARGFKDCESALLVAYMDHGVMVIDTRSGLPLQTLSTMPSVGFASLSQDKRWVVTSNLSTGFDIYNMGSMSCYRSITAEDTAKTNTLRPPALFAHHGRVLVGATSAGKVGLWDWNAEKPLHDLPHHGKPSIISLADHYERSSDTFFLATGTHGLGKATYVQVWQTQTINNARSATRSRGQRRRSSKSSKAFSLLCPMIIGAILSVVGWMMVPSFYSKFL</sequence>
<dbReference type="EMBL" id="ML208716">
    <property type="protein sequence ID" value="TFK60928.1"/>
    <property type="molecule type" value="Genomic_DNA"/>
</dbReference>
<evidence type="ECO:0000313" key="2">
    <source>
        <dbReference type="Proteomes" id="UP000308600"/>
    </source>
</evidence>
<proteinExistence type="predicted"/>
<evidence type="ECO:0000313" key="1">
    <source>
        <dbReference type="EMBL" id="TFK60928.1"/>
    </source>
</evidence>
<protein>
    <submittedName>
        <fullName evidence="1">WD40 repeat-like protein</fullName>
    </submittedName>
</protein>
<accession>A0ACD3A5H1</accession>